<dbReference type="PANTHER" id="PTHR14336">
    <property type="entry name" value="TANDEM PH DOMAIN CONTAINING PROTEIN"/>
    <property type="match status" value="1"/>
</dbReference>
<dbReference type="InterPro" id="IPR038648">
    <property type="entry name" value="PHR_sf"/>
</dbReference>
<dbReference type="OrthoDB" id="10263923at2759"/>
<keyword evidence="3" id="KW-1185">Reference proteome</keyword>
<dbReference type="SMART" id="SM00233">
    <property type="entry name" value="PH"/>
    <property type="match status" value="1"/>
</dbReference>
<dbReference type="Pfam" id="PF00169">
    <property type="entry name" value="PH"/>
    <property type="match status" value="1"/>
</dbReference>
<dbReference type="InterPro" id="IPR011993">
    <property type="entry name" value="PH-like_dom_sf"/>
</dbReference>
<feature type="domain" description="PH" evidence="1">
    <location>
        <begin position="4"/>
        <end position="100"/>
    </location>
</feature>
<sequence length="401" mass="46669">MEERIIKAGWVQKRSAYLKQWRRRWLVMRETSLCTYKTKDISQKSTMNLSISEITEAIPSVLEIEKDFCFKIICNEEYYMTVDSDKELCLWLNLINHIRMGRNISLFDAPHFSRESKAMSDESLITSFSHTKSLINQREELLLSNLLNIYETYKVKAEDEHKILTESLTSEMENCRIVAESLSSDSSVLHKIQQIQRLTRERQNFRPFDNINESKLKISLDPEIVPKIIRPNIKVSLKSPSEITVRRTAITRALKWRYTGNRIDALSFSINQEIMLIGIGICSPYKQGGQICVKEFKILCGISTNSHVVYRHNDNVIIKFNPEDSVHRITIEKSLLIKSNTKYTVFLNIEGSHTYKCVDCYPQIEGQVVWKFFNTTFIQSHQTNRCDITCGPIADFHYIIS</sequence>
<evidence type="ECO:0000259" key="1">
    <source>
        <dbReference type="PROSITE" id="PS50003"/>
    </source>
</evidence>
<evidence type="ECO:0000313" key="2">
    <source>
        <dbReference type="EMBL" id="OMJ89228.1"/>
    </source>
</evidence>
<comment type="caution">
    <text evidence="2">The sequence shown here is derived from an EMBL/GenBank/DDBJ whole genome shotgun (WGS) entry which is preliminary data.</text>
</comment>
<name>A0A1R2CJP0_9CILI</name>
<dbReference type="Pfam" id="PF08005">
    <property type="entry name" value="PHR"/>
    <property type="match status" value="1"/>
</dbReference>
<proteinExistence type="predicted"/>
<dbReference type="Gene3D" id="2.60.120.820">
    <property type="entry name" value="PHR domain"/>
    <property type="match status" value="1"/>
</dbReference>
<dbReference type="InterPro" id="IPR001849">
    <property type="entry name" value="PH_domain"/>
</dbReference>
<gene>
    <name evidence="2" type="ORF">SteCoe_8614</name>
</gene>
<evidence type="ECO:0000313" key="3">
    <source>
        <dbReference type="Proteomes" id="UP000187209"/>
    </source>
</evidence>
<organism evidence="2 3">
    <name type="scientific">Stentor coeruleus</name>
    <dbReference type="NCBI Taxonomy" id="5963"/>
    <lineage>
        <taxon>Eukaryota</taxon>
        <taxon>Sar</taxon>
        <taxon>Alveolata</taxon>
        <taxon>Ciliophora</taxon>
        <taxon>Postciliodesmatophora</taxon>
        <taxon>Heterotrichea</taxon>
        <taxon>Heterotrichida</taxon>
        <taxon>Stentoridae</taxon>
        <taxon>Stentor</taxon>
    </lineage>
</organism>
<dbReference type="PROSITE" id="PS50003">
    <property type="entry name" value="PH_DOMAIN"/>
    <property type="match status" value="1"/>
</dbReference>
<reference evidence="2 3" key="1">
    <citation type="submission" date="2016-11" db="EMBL/GenBank/DDBJ databases">
        <title>The macronuclear genome of Stentor coeruleus: a giant cell with tiny introns.</title>
        <authorList>
            <person name="Slabodnick M."/>
            <person name="Ruby J.G."/>
            <person name="Reiff S.B."/>
            <person name="Swart E.C."/>
            <person name="Gosai S."/>
            <person name="Prabakaran S."/>
            <person name="Witkowska E."/>
            <person name="Larue G.E."/>
            <person name="Fisher S."/>
            <person name="Freeman R.M."/>
            <person name="Gunawardena J."/>
            <person name="Chu W."/>
            <person name="Stover N.A."/>
            <person name="Gregory B.D."/>
            <person name="Nowacki M."/>
            <person name="Derisi J."/>
            <person name="Roy S.W."/>
            <person name="Marshall W.F."/>
            <person name="Sood P."/>
        </authorList>
    </citation>
    <scope>NUCLEOTIDE SEQUENCE [LARGE SCALE GENOMIC DNA]</scope>
    <source>
        <strain evidence="2">WM001</strain>
    </source>
</reference>
<dbReference type="AlphaFoldDB" id="A0A1R2CJP0"/>
<dbReference type="EMBL" id="MPUH01000130">
    <property type="protein sequence ID" value="OMJ89228.1"/>
    <property type="molecule type" value="Genomic_DNA"/>
</dbReference>
<protein>
    <recommendedName>
        <fullName evidence="1">PH domain-containing protein</fullName>
    </recommendedName>
</protein>
<dbReference type="Proteomes" id="UP000187209">
    <property type="component" value="Unassembled WGS sequence"/>
</dbReference>
<accession>A0A1R2CJP0</accession>
<dbReference type="InterPro" id="IPR012983">
    <property type="entry name" value="PHR"/>
</dbReference>
<dbReference type="InterPro" id="IPR051707">
    <property type="entry name" value="PI-Interact_SigTrans_Reg"/>
</dbReference>
<dbReference type="SUPFAM" id="SSF50729">
    <property type="entry name" value="PH domain-like"/>
    <property type="match status" value="1"/>
</dbReference>
<dbReference type="Gene3D" id="2.30.29.30">
    <property type="entry name" value="Pleckstrin-homology domain (PH domain)/Phosphotyrosine-binding domain (PTB)"/>
    <property type="match status" value="1"/>
</dbReference>